<dbReference type="EMBL" id="FMXQ01000003">
    <property type="protein sequence ID" value="SDB20426.1"/>
    <property type="molecule type" value="Genomic_DNA"/>
</dbReference>
<proteinExistence type="predicted"/>
<dbReference type="InterPro" id="IPR010607">
    <property type="entry name" value="DUF1194"/>
</dbReference>
<dbReference type="STRING" id="665467.SAMN02982931_01494"/>
<dbReference type="InterPro" id="IPR036465">
    <property type="entry name" value="vWFA_dom_sf"/>
</dbReference>
<gene>
    <name evidence="1" type="ORF">SAMN02982931_01494</name>
</gene>
<evidence type="ECO:0000313" key="1">
    <source>
        <dbReference type="EMBL" id="SDB20426.1"/>
    </source>
</evidence>
<evidence type="ECO:0000313" key="2">
    <source>
        <dbReference type="Proteomes" id="UP000199071"/>
    </source>
</evidence>
<dbReference type="Proteomes" id="UP000199071">
    <property type="component" value="Unassembled WGS sequence"/>
</dbReference>
<dbReference type="SUPFAM" id="SSF53300">
    <property type="entry name" value="vWA-like"/>
    <property type="match status" value="1"/>
</dbReference>
<evidence type="ECO:0008006" key="3">
    <source>
        <dbReference type="Google" id="ProtNLM"/>
    </source>
</evidence>
<name>A0A1G6BII3_9HYPH</name>
<sequence length="225" mass="24198">MSEYERLTQRDGYVSAFLHPDILWSIESGARGRIAVTYLEWAGPNYQHVLIPWTVIDEPGDAARFAGALAATPLAAEAGTSISSALAASGNLFATSSLKSDRWVVDVSGDGPNNVGPPVAPVRDWLVNNGVTINGLAITLPRRSEADVAESFGEGYLETYYEDCVIGGPDAFVIGVHDIAWFEVAIRRKLVREIAGLPARLMTASYRPRSHPVVDCFAVGQAPGR</sequence>
<dbReference type="AlphaFoldDB" id="A0A1G6BII3"/>
<accession>A0A1G6BII3</accession>
<organism evidence="1 2">
    <name type="scientific">Bauldia litoralis</name>
    <dbReference type="NCBI Taxonomy" id="665467"/>
    <lineage>
        <taxon>Bacteria</taxon>
        <taxon>Pseudomonadati</taxon>
        <taxon>Pseudomonadota</taxon>
        <taxon>Alphaproteobacteria</taxon>
        <taxon>Hyphomicrobiales</taxon>
        <taxon>Kaistiaceae</taxon>
        <taxon>Bauldia</taxon>
    </lineage>
</organism>
<protein>
    <recommendedName>
        <fullName evidence="3">DUF1194 domain-containing protein</fullName>
    </recommendedName>
</protein>
<reference evidence="1 2" key="1">
    <citation type="submission" date="2016-10" db="EMBL/GenBank/DDBJ databases">
        <authorList>
            <person name="de Groot N.N."/>
        </authorList>
    </citation>
    <scope>NUCLEOTIDE SEQUENCE [LARGE SCALE GENOMIC DNA]</scope>
    <source>
        <strain evidence="1 2">ATCC 35022</strain>
    </source>
</reference>
<keyword evidence="2" id="KW-1185">Reference proteome</keyword>
<dbReference type="Pfam" id="PF06707">
    <property type="entry name" value="DUF1194"/>
    <property type="match status" value="1"/>
</dbReference>